<dbReference type="PANTHER" id="PTHR33432:SF33">
    <property type="entry name" value="OS03G0796400 PROTEIN"/>
    <property type="match status" value="1"/>
</dbReference>
<dbReference type="GO" id="GO:0005634">
    <property type="term" value="C:nucleus"/>
    <property type="evidence" value="ECO:0007669"/>
    <property type="project" value="UniProtKB-SubCell"/>
</dbReference>
<evidence type="ECO:0000313" key="7">
    <source>
        <dbReference type="Proteomes" id="UP000230069"/>
    </source>
</evidence>
<dbReference type="InParanoid" id="A0A2G5EE69"/>
<feature type="domain" description="ENT" evidence="5">
    <location>
        <begin position="17"/>
        <end position="104"/>
    </location>
</feature>
<keyword evidence="2" id="KW-0539">Nucleus</keyword>
<evidence type="ECO:0000259" key="5">
    <source>
        <dbReference type="PROSITE" id="PS51138"/>
    </source>
</evidence>
<evidence type="ECO:0000256" key="1">
    <source>
        <dbReference type="ARBA" id="ARBA00004123"/>
    </source>
</evidence>
<dbReference type="Proteomes" id="UP000230069">
    <property type="component" value="Unassembled WGS sequence"/>
</dbReference>
<reference evidence="6 7" key="1">
    <citation type="submission" date="2017-09" db="EMBL/GenBank/DDBJ databases">
        <title>WGS assembly of Aquilegia coerulea Goldsmith.</title>
        <authorList>
            <person name="Hodges S."/>
            <person name="Kramer E."/>
            <person name="Nordborg M."/>
            <person name="Tomkins J."/>
            <person name="Borevitz J."/>
            <person name="Derieg N."/>
            <person name="Yan J."/>
            <person name="Mihaltcheva S."/>
            <person name="Hayes R.D."/>
            <person name="Rokhsar D."/>
        </authorList>
    </citation>
    <scope>NUCLEOTIDE SEQUENCE [LARGE SCALE GENOMIC DNA]</scope>
    <source>
        <strain evidence="7">cv. Goldsmith</strain>
    </source>
</reference>
<dbReference type="SUPFAM" id="SSF158639">
    <property type="entry name" value="ENT-like"/>
    <property type="match status" value="1"/>
</dbReference>
<dbReference type="GO" id="GO:0050832">
    <property type="term" value="P:defense response to fungus"/>
    <property type="evidence" value="ECO:0007669"/>
    <property type="project" value="InterPro"/>
</dbReference>
<dbReference type="InterPro" id="IPR036142">
    <property type="entry name" value="ENT_dom-like_sf"/>
</dbReference>
<gene>
    <name evidence="6" type="ORF">AQUCO_00900548v1</name>
</gene>
<keyword evidence="7" id="KW-1185">Reference proteome</keyword>
<dbReference type="Gene3D" id="1.10.1240.40">
    <property type="entry name" value="ENT domain"/>
    <property type="match status" value="1"/>
</dbReference>
<feature type="coiled-coil region" evidence="3">
    <location>
        <begin position="230"/>
        <end position="257"/>
    </location>
</feature>
<dbReference type="PANTHER" id="PTHR33432">
    <property type="entry name" value="PROTEIN EMSY-LIKE 4"/>
    <property type="match status" value="1"/>
</dbReference>
<comment type="subcellular location">
    <subcellularLocation>
        <location evidence="1">Nucleus</location>
    </subcellularLocation>
</comment>
<proteinExistence type="predicted"/>
<protein>
    <recommendedName>
        <fullName evidence="5">ENT domain-containing protein</fullName>
    </recommendedName>
</protein>
<dbReference type="Pfam" id="PF03735">
    <property type="entry name" value="ENT"/>
    <property type="match status" value="1"/>
</dbReference>
<evidence type="ECO:0000313" key="6">
    <source>
        <dbReference type="EMBL" id="PIA54043.1"/>
    </source>
</evidence>
<dbReference type="SMART" id="SM01191">
    <property type="entry name" value="ENT"/>
    <property type="match status" value="1"/>
</dbReference>
<evidence type="ECO:0000256" key="4">
    <source>
        <dbReference type="SAM" id="MobiDB-lite"/>
    </source>
</evidence>
<evidence type="ECO:0000256" key="3">
    <source>
        <dbReference type="SAM" id="Coils"/>
    </source>
</evidence>
<dbReference type="InterPro" id="IPR033485">
    <property type="entry name" value="EMSY-LIKE_plant"/>
</dbReference>
<dbReference type="InterPro" id="IPR005491">
    <property type="entry name" value="ENT_dom"/>
</dbReference>
<organism evidence="6 7">
    <name type="scientific">Aquilegia coerulea</name>
    <name type="common">Rocky mountain columbine</name>
    <dbReference type="NCBI Taxonomy" id="218851"/>
    <lineage>
        <taxon>Eukaryota</taxon>
        <taxon>Viridiplantae</taxon>
        <taxon>Streptophyta</taxon>
        <taxon>Embryophyta</taxon>
        <taxon>Tracheophyta</taxon>
        <taxon>Spermatophyta</taxon>
        <taxon>Magnoliopsida</taxon>
        <taxon>Ranunculales</taxon>
        <taxon>Ranunculaceae</taxon>
        <taxon>Thalictroideae</taxon>
        <taxon>Aquilegia</taxon>
    </lineage>
</organism>
<dbReference type="STRING" id="218851.A0A2G5EE69"/>
<name>A0A2G5EE69_AQUCA</name>
<feature type="region of interest" description="Disordered" evidence="4">
    <location>
        <begin position="90"/>
        <end position="110"/>
    </location>
</feature>
<sequence length="293" mass="32448">MRIPPMKTSHGMDSTDLDTQLHGFELEAYGAVLKALTAQGGPTWDQVDHLFGLRKELRIADVEHRQLLEIAKSDNSVIMIRQWREGTAGENEMHPKNVNPPPPVGTMGQSAKRSKKTLHVPVSSFTHSSDIAAVVPSSLATHCCSQRGVEPAILSSREKLVQSKKSICYNRQTSIVSEGMVIQSKKGHQSLELANIKKNLGSIEIRATNKLIQEVERLINCGSYPSVFQVEKAKSLLKEQEKAIIGALNKLAEYSDQEDSQIDEQQGSGHQLVEPHTLYEQYGNYMNVGHSNV</sequence>
<evidence type="ECO:0000256" key="2">
    <source>
        <dbReference type="ARBA" id="ARBA00023242"/>
    </source>
</evidence>
<dbReference type="OrthoDB" id="1737049at2759"/>
<dbReference type="EMBL" id="KZ305026">
    <property type="protein sequence ID" value="PIA54043.1"/>
    <property type="molecule type" value="Genomic_DNA"/>
</dbReference>
<dbReference type="PROSITE" id="PS51138">
    <property type="entry name" value="ENT"/>
    <property type="match status" value="1"/>
</dbReference>
<keyword evidence="3" id="KW-0175">Coiled coil</keyword>
<accession>A0A2G5EE69</accession>
<dbReference type="AlphaFoldDB" id="A0A2G5EE69"/>